<dbReference type="OrthoDB" id="9786141at2"/>
<evidence type="ECO:0000259" key="1">
    <source>
        <dbReference type="PROSITE" id="PS51462"/>
    </source>
</evidence>
<dbReference type="InterPro" id="IPR054105">
    <property type="entry name" value="WHD_NrtR"/>
</dbReference>
<evidence type="ECO:0000313" key="4">
    <source>
        <dbReference type="Proteomes" id="UP000284189"/>
    </source>
</evidence>
<proteinExistence type="predicted"/>
<keyword evidence="5" id="KW-1185">Reference proteome</keyword>
<sequence>MEAAKDANLQLNYYQKEDQVLLAVDCIIFGFDKEDLKILLVKRNLEPEKGKWSLIGGFLKKNENLDQAAVRVLKTLTGLSDIYMEQLHTYSNVDRDPGQRTISVAYYALIDVNAHRFGDIQMDSANWFDVKKAPHLIFDHNEMVQKAIARLRRRALTKPIGFELLPEKFTMRQLQTLYESILDKKLDKRNFINKINSLDVLVKLNEKDMTVSRKGSYLYVFDKEKYEKKVEEDGFNFKI</sequence>
<dbReference type="Proteomes" id="UP000284189">
    <property type="component" value="Unassembled WGS sequence"/>
</dbReference>
<dbReference type="InterPro" id="IPR015797">
    <property type="entry name" value="NUDIX_hydrolase-like_dom_sf"/>
</dbReference>
<dbReference type="Pfam" id="PF21906">
    <property type="entry name" value="WHD_NrtR"/>
    <property type="match status" value="1"/>
</dbReference>
<keyword evidence="2" id="KW-0378">Hydrolase</keyword>
<evidence type="ECO:0000313" key="3">
    <source>
        <dbReference type="EMBL" id="TXK03866.1"/>
    </source>
</evidence>
<gene>
    <name evidence="2" type="ORF">D2U88_06470</name>
    <name evidence="3" type="ORF">FQ019_06430</name>
</gene>
<dbReference type="GO" id="GO:0016787">
    <property type="term" value="F:hydrolase activity"/>
    <property type="evidence" value="ECO:0007669"/>
    <property type="project" value="UniProtKB-KW"/>
</dbReference>
<dbReference type="AlphaFoldDB" id="A0A418N912"/>
<dbReference type="PANTHER" id="PTHR43736">
    <property type="entry name" value="ADP-RIBOSE PYROPHOSPHATASE"/>
    <property type="match status" value="1"/>
</dbReference>
<name>A0A418N912_9FLAO</name>
<feature type="domain" description="Nudix hydrolase" evidence="1">
    <location>
        <begin position="21"/>
        <end position="152"/>
    </location>
</feature>
<dbReference type="Proteomes" id="UP000321528">
    <property type="component" value="Unassembled WGS sequence"/>
</dbReference>
<dbReference type="InterPro" id="IPR036388">
    <property type="entry name" value="WH-like_DNA-bd_sf"/>
</dbReference>
<accession>A0A418N912</accession>
<protein>
    <submittedName>
        <fullName evidence="2">NUDIX hydrolase</fullName>
    </submittedName>
</protein>
<dbReference type="PANTHER" id="PTHR43736:SF4">
    <property type="entry name" value="SLR1690 PROTEIN"/>
    <property type="match status" value="1"/>
</dbReference>
<evidence type="ECO:0000313" key="5">
    <source>
        <dbReference type="Proteomes" id="UP000321528"/>
    </source>
</evidence>
<dbReference type="Gene3D" id="3.90.79.10">
    <property type="entry name" value="Nucleoside Triphosphate Pyrophosphohydrolase"/>
    <property type="match status" value="1"/>
</dbReference>
<dbReference type="SUPFAM" id="SSF55811">
    <property type="entry name" value="Nudix"/>
    <property type="match status" value="1"/>
</dbReference>
<dbReference type="Gene3D" id="1.10.10.10">
    <property type="entry name" value="Winged helix-like DNA-binding domain superfamily/Winged helix DNA-binding domain"/>
    <property type="match status" value="1"/>
</dbReference>
<reference evidence="2 4" key="1">
    <citation type="submission" date="2018-08" db="EMBL/GenBank/DDBJ databases">
        <title>Proposal of Muricauda 72 sp.nov. and Muricauda NH166 sp.nov., isolated from seawater.</title>
        <authorList>
            <person name="Cheng H."/>
            <person name="Wu Y.-H."/>
            <person name="Guo L.-L."/>
            <person name="Xu X.-W."/>
        </authorList>
    </citation>
    <scope>NUCLEOTIDE SEQUENCE [LARGE SCALE GENOMIC DNA]</scope>
    <source>
        <strain evidence="2 4">NH166</strain>
    </source>
</reference>
<dbReference type="RefSeq" id="WP_119639475.1">
    <property type="nucleotide sequence ID" value="NZ_QXFJ01000015.1"/>
</dbReference>
<reference evidence="3 5" key="2">
    <citation type="submission" date="2019-07" db="EMBL/GenBank/DDBJ databases">
        <title>Draft genome of two Muricauda strains isolated from deep sea.</title>
        <authorList>
            <person name="Sun C."/>
        </authorList>
    </citation>
    <scope>NUCLEOTIDE SEQUENCE [LARGE SCALE GENOMIC DNA]</scope>
    <source>
        <strain evidence="3 5">NH166</strain>
    </source>
</reference>
<comment type="caution">
    <text evidence="2">The sequence shown here is derived from an EMBL/GenBank/DDBJ whole genome shotgun (WGS) entry which is preliminary data.</text>
</comment>
<evidence type="ECO:0000313" key="2">
    <source>
        <dbReference type="EMBL" id="RIV72094.1"/>
    </source>
</evidence>
<dbReference type="Pfam" id="PF00293">
    <property type="entry name" value="NUDIX"/>
    <property type="match status" value="1"/>
</dbReference>
<dbReference type="CDD" id="cd18873">
    <property type="entry name" value="NUDIX_NadM_like"/>
    <property type="match status" value="1"/>
</dbReference>
<dbReference type="PROSITE" id="PS51462">
    <property type="entry name" value="NUDIX"/>
    <property type="match status" value="1"/>
</dbReference>
<dbReference type="SUPFAM" id="SSF46785">
    <property type="entry name" value="Winged helix' DNA-binding domain"/>
    <property type="match status" value="1"/>
</dbReference>
<dbReference type="InterPro" id="IPR000086">
    <property type="entry name" value="NUDIX_hydrolase_dom"/>
</dbReference>
<dbReference type="InterPro" id="IPR036390">
    <property type="entry name" value="WH_DNA-bd_sf"/>
</dbReference>
<organism evidence="2 4">
    <name type="scientific">Flagellimonas aequoris</name>
    <dbReference type="NCBI Taxonomy" id="2306997"/>
    <lineage>
        <taxon>Bacteria</taxon>
        <taxon>Pseudomonadati</taxon>
        <taxon>Bacteroidota</taxon>
        <taxon>Flavobacteriia</taxon>
        <taxon>Flavobacteriales</taxon>
        <taxon>Flavobacteriaceae</taxon>
        <taxon>Flagellimonas</taxon>
    </lineage>
</organism>
<dbReference type="EMBL" id="QXFJ01000015">
    <property type="protein sequence ID" value="RIV72094.1"/>
    <property type="molecule type" value="Genomic_DNA"/>
</dbReference>
<dbReference type="EMBL" id="VNWL01000014">
    <property type="protein sequence ID" value="TXK03866.1"/>
    <property type="molecule type" value="Genomic_DNA"/>
</dbReference>